<dbReference type="EMBL" id="VWPJ01000003">
    <property type="protein sequence ID" value="KAA5606723.1"/>
    <property type="molecule type" value="Genomic_DNA"/>
</dbReference>
<accession>A0A5M6IEM3</accession>
<keyword evidence="2" id="KW-1185">Reference proteome</keyword>
<dbReference type="RefSeq" id="WP_150061324.1">
    <property type="nucleotide sequence ID" value="NZ_JACHII010000005.1"/>
</dbReference>
<sequence>MAGSRAPRRIDPADALSADWESVPSPCVSVCRLDADTRLCTGCGRHIDEIRDWSRMTDDAKRAVWRRLQAAGW</sequence>
<dbReference type="OrthoDB" id="9811423at2"/>
<proteinExistence type="predicted"/>
<dbReference type="Pfam" id="PF06945">
    <property type="entry name" value="DUF1289"/>
    <property type="match status" value="1"/>
</dbReference>
<dbReference type="Proteomes" id="UP000324065">
    <property type="component" value="Unassembled WGS sequence"/>
</dbReference>
<reference evidence="1 2" key="1">
    <citation type="submission" date="2019-09" db="EMBL/GenBank/DDBJ databases">
        <title>Genome sequence of Roseospira marina, one of the more divergent members of the non-sulfur purple photosynthetic bacterial family, the Rhodospirillaceae.</title>
        <authorList>
            <person name="Meyer T."/>
            <person name="Kyndt J."/>
        </authorList>
    </citation>
    <scope>NUCLEOTIDE SEQUENCE [LARGE SCALE GENOMIC DNA]</scope>
    <source>
        <strain evidence="1 2">DSM 15113</strain>
    </source>
</reference>
<evidence type="ECO:0000313" key="1">
    <source>
        <dbReference type="EMBL" id="KAA5606723.1"/>
    </source>
</evidence>
<dbReference type="AlphaFoldDB" id="A0A5M6IEM3"/>
<organism evidence="1 2">
    <name type="scientific">Roseospira marina</name>
    <dbReference type="NCBI Taxonomy" id="140057"/>
    <lineage>
        <taxon>Bacteria</taxon>
        <taxon>Pseudomonadati</taxon>
        <taxon>Pseudomonadota</taxon>
        <taxon>Alphaproteobacteria</taxon>
        <taxon>Rhodospirillales</taxon>
        <taxon>Rhodospirillaceae</taxon>
        <taxon>Roseospira</taxon>
    </lineage>
</organism>
<comment type="caution">
    <text evidence="1">The sequence shown here is derived from an EMBL/GenBank/DDBJ whole genome shotgun (WGS) entry which is preliminary data.</text>
</comment>
<protein>
    <submittedName>
        <fullName evidence="1">DUF1289 domain-containing protein</fullName>
    </submittedName>
</protein>
<name>A0A5M6IEM3_9PROT</name>
<dbReference type="PANTHER" id="PTHR35175">
    <property type="entry name" value="DUF1289 DOMAIN-CONTAINING PROTEIN"/>
    <property type="match status" value="1"/>
</dbReference>
<dbReference type="InterPro" id="IPR010710">
    <property type="entry name" value="DUF1289"/>
</dbReference>
<gene>
    <name evidence="1" type="ORF">F1188_05170</name>
</gene>
<dbReference type="PANTHER" id="PTHR35175:SF2">
    <property type="entry name" value="DUF1289 DOMAIN-CONTAINING PROTEIN"/>
    <property type="match status" value="1"/>
</dbReference>
<evidence type="ECO:0000313" key="2">
    <source>
        <dbReference type="Proteomes" id="UP000324065"/>
    </source>
</evidence>